<dbReference type="InterPro" id="IPR052782">
    <property type="entry name" value="Oocyte-zygote_transition_reg"/>
</dbReference>
<protein>
    <submittedName>
        <fullName evidence="5">Protein-tyrosine phosphatase</fullName>
    </submittedName>
</protein>
<dbReference type="SUPFAM" id="SSF52799">
    <property type="entry name" value="(Phosphotyrosine protein) phosphatases II"/>
    <property type="match status" value="1"/>
</dbReference>
<keyword evidence="4" id="KW-1185">Reference proteome</keyword>
<name>A0A0N4YNH9_NIPBR</name>
<dbReference type="OMA" id="PSNDYIH"/>
<feature type="domain" description="Tyrosine-protein phosphatase" evidence="1">
    <location>
        <begin position="41"/>
        <end position="299"/>
    </location>
</feature>
<dbReference type="InterPro" id="IPR029021">
    <property type="entry name" value="Prot-tyrosine_phosphatase-like"/>
</dbReference>
<dbReference type="PRINTS" id="PR00700">
    <property type="entry name" value="PRTYPHPHTASE"/>
</dbReference>
<evidence type="ECO:0000313" key="5">
    <source>
        <dbReference type="WBParaSite" id="NBR_0001879101-mRNA-1"/>
    </source>
</evidence>
<dbReference type="SMART" id="SM00194">
    <property type="entry name" value="PTPc"/>
    <property type="match status" value="1"/>
</dbReference>
<gene>
    <name evidence="3" type="ORF">NBR_LOCUS18792</name>
</gene>
<evidence type="ECO:0000259" key="2">
    <source>
        <dbReference type="PROSITE" id="PS50056"/>
    </source>
</evidence>
<dbReference type="PROSITE" id="PS00383">
    <property type="entry name" value="TYR_PHOSPHATASE_1"/>
    <property type="match status" value="1"/>
</dbReference>
<dbReference type="EMBL" id="UYSL01023669">
    <property type="protein sequence ID" value="VDL82517.1"/>
    <property type="molecule type" value="Genomic_DNA"/>
</dbReference>
<dbReference type="Pfam" id="PF00102">
    <property type="entry name" value="Y_phosphatase"/>
    <property type="match status" value="1"/>
</dbReference>
<dbReference type="GO" id="GO:0004725">
    <property type="term" value="F:protein tyrosine phosphatase activity"/>
    <property type="evidence" value="ECO:0007669"/>
    <property type="project" value="InterPro"/>
</dbReference>
<reference evidence="3 4" key="2">
    <citation type="submission" date="2018-11" db="EMBL/GenBank/DDBJ databases">
        <authorList>
            <consortium name="Pathogen Informatics"/>
        </authorList>
    </citation>
    <scope>NUCLEOTIDE SEQUENCE [LARGE SCALE GENOMIC DNA]</scope>
</reference>
<dbReference type="CDD" id="cd00047">
    <property type="entry name" value="PTPc"/>
    <property type="match status" value="1"/>
</dbReference>
<dbReference type="PROSITE" id="PS50056">
    <property type="entry name" value="TYR_PHOSPHATASE_2"/>
    <property type="match status" value="1"/>
</dbReference>
<evidence type="ECO:0000313" key="4">
    <source>
        <dbReference type="Proteomes" id="UP000271162"/>
    </source>
</evidence>
<dbReference type="InterPro" id="IPR000387">
    <property type="entry name" value="Tyr_Pase_dom"/>
</dbReference>
<evidence type="ECO:0000259" key="1">
    <source>
        <dbReference type="PROSITE" id="PS50055"/>
    </source>
</evidence>
<dbReference type="AlphaFoldDB" id="A0A0N4YNH9"/>
<dbReference type="Gene3D" id="3.90.190.10">
    <property type="entry name" value="Protein tyrosine phosphatase superfamily"/>
    <property type="match status" value="1"/>
</dbReference>
<reference evidence="5" key="1">
    <citation type="submission" date="2017-02" db="UniProtKB">
        <authorList>
            <consortium name="WormBaseParasite"/>
        </authorList>
    </citation>
    <scope>IDENTIFICATION</scope>
</reference>
<sequence>MKTQRGSVVSERSLHAMDYIPEDNRYKWCMRLMSKSGTSVLRKEFMKHKKYKPAEYTYEACKRNETKNRYDDVICIDATRVILKYRPPDDDYIHANWMNMPDGQKYICTQGPLPETILDFWHMIFTEKSNVIVMLCAFKEGRRGWHQNEKCALYHPKVKTECGKFGPYRVYLKEIKAKPFNSVRHLVLFVKKDQKTSMLVNHLSCTDWPDHTAPMDAAPIVGMLKLARELSKGTPIIVHCSAGIGRSATFVGIDYAMQKIRDDSNTTMVEVLRDLRNQRFQSIQGIIQYIFLHVCVLEGFADAGVIKRSARYTQFMNDYRKMLTAFNKRIAAKMKKDEK</sequence>
<dbReference type="PROSITE" id="PS50055">
    <property type="entry name" value="TYR_PHOSPHATASE_PTP"/>
    <property type="match status" value="1"/>
</dbReference>
<feature type="domain" description="Tyrosine specific protein phosphatases" evidence="2">
    <location>
        <begin position="221"/>
        <end position="290"/>
    </location>
</feature>
<accession>A0A0N4YNH9</accession>
<dbReference type="PANTHER" id="PTHR46163:SF10">
    <property type="entry name" value="PROTEIN-TYROSINE PHOSPHATASE-RELATED"/>
    <property type="match status" value="1"/>
</dbReference>
<dbReference type="InterPro" id="IPR000242">
    <property type="entry name" value="PTP_cat"/>
</dbReference>
<proteinExistence type="predicted"/>
<dbReference type="STRING" id="27835.A0A0N4YNH9"/>
<dbReference type="InterPro" id="IPR003595">
    <property type="entry name" value="Tyr_Pase_cat"/>
</dbReference>
<dbReference type="InterPro" id="IPR016130">
    <property type="entry name" value="Tyr_Pase_AS"/>
</dbReference>
<organism evidence="5">
    <name type="scientific">Nippostrongylus brasiliensis</name>
    <name type="common">Rat hookworm</name>
    <dbReference type="NCBI Taxonomy" id="27835"/>
    <lineage>
        <taxon>Eukaryota</taxon>
        <taxon>Metazoa</taxon>
        <taxon>Ecdysozoa</taxon>
        <taxon>Nematoda</taxon>
        <taxon>Chromadorea</taxon>
        <taxon>Rhabditida</taxon>
        <taxon>Rhabditina</taxon>
        <taxon>Rhabditomorpha</taxon>
        <taxon>Strongyloidea</taxon>
        <taxon>Heligmosomidae</taxon>
        <taxon>Nippostrongylus</taxon>
    </lineage>
</organism>
<dbReference type="PANTHER" id="PTHR46163">
    <property type="entry name" value="TYROSINE-PROTEIN PHOSPHATASE-RELATED"/>
    <property type="match status" value="1"/>
</dbReference>
<dbReference type="Proteomes" id="UP000271162">
    <property type="component" value="Unassembled WGS sequence"/>
</dbReference>
<dbReference type="SMART" id="SM00404">
    <property type="entry name" value="PTPc_motif"/>
    <property type="match status" value="1"/>
</dbReference>
<dbReference type="WBParaSite" id="NBR_0001879101-mRNA-1">
    <property type="protein sequence ID" value="NBR_0001879101-mRNA-1"/>
    <property type="gene ID" value="NBR_0001879101"/>
</dbReference>
<evidence type="ECO:0000313" key="3">
    <source>
        <dbReference type="EMBL" id="VDL82517.1"/>
    </source>
</evidence>